<dbReference type="PROSITE" id="PS51832">
    <property type="entry name" value="HD_GYP"/>
    <property type="match status" value="1"/>
</dbReference>
<evidence type="ECO:0000259" key="3">
    <source>
        <dbReference type="PROSITE" id="PS51831"/>
    </source>
</evidence>
<dbReference type="EMBL" id="PDBW01000001">
    <property type="protein sequence ID" value="PFH03382.1"/>
    <property type="molecule type" value="Genomic_DNA"/>
</dbReference>
<dbReference type="Gene3D" id="1.10.3210.10">
    <property type="entry name" value="Hypothetical protein af1432"/>
    <property type="match status" value="1"/>
</dbReference>
<dbReference type="InterPro" id="IPR037522">
    <property type="entry name" value="HD_GYP_dom"/>
</dbReference>
<name>A0AB36THM8_ACETH</name>
<evidence type="ECO:0000256" key="1">
    <source>
        <dbReference type="SAM" id="Phobius"/>
    </source>
</evidence>
<dbReference type="RefSeq" id="WP_003512176.1">
    <property type="nucleotide sequence ID" value="NZ_CP013828.1"/>
</dbReference>
<protein>
    <submittedName>
        <fullName evidence="5">Diguanylate cyclase (GGDEF)-like protein</fullName>
    </submittedName>
</protein>
<dbReference type="FunFam" id="3.30.70.270:FF:000001">
    <property type="entry name" value="Diguanylate cyclase domain protein"/>
    <property type="match status" value="1"/>
</dbReference>
<dbReference type="PROSITE" id="PS50887">
    <property type="entry name" value="GGDEF"/>
    <property type="match status" value="1"/>
</dbReference>
<dbReference type="AlphaFoldDB" id="A0AB36THM8"/>
<dbReference type="GeneID" id="35804584"/>
<feature type="transmembrane region" description="Helical" evidence="1">
    <location>
        <begin position="85"/>
        <end position="103"/>
    </location>
</feature>
<dbReference type="SMART" id="SM00471">
    <property type="entry name" value="HDc"/>
    <property type="match status" value="1"/>
</dbReference>
<dbReference type="Pfam" id="PF13487">
    <property type="entry name" value="HD_5"/>
    <property type="match status" value="1"/>
</dbReference>
<dbReference type="InterPro" id="IPR003607">
    <property type="entry name" value="HD/PDEase_dom"/>
</dbReference>
<sequence length="545" mass="61301">MIKGIDNANSCWNDFQHDKKEGWLSWLGISNKESSKLFFIIASLHIIIVMVQASGKLPVGFRAVTGIFEIGISILLSYRFGYIGMSLSLITNGLAAMRLFVIARQLDMVVASEAGHLTGDLRIITDSAPGLLLNLSAARVAVMIVSIIVAYSYEQERKYINRLEWLACVDGVTGVYNHRYFQTRLGEEIEKANLRNGSLALVMIDVDNFKKYNDTHGHIAGDRLLTKTAEIFKASARQEDIVCRYGGDEFVILMPDADSKSIISMIQKIRKEFSDFLDTEEFRIHRNEISLSVGYSIYPELARNKDDLIMQADSALYQAKNMGRNNVRIYRDVFEDIKTFFNSNEQQLLGGLRALLGTVSAKDKYTLGHSERVMEYAVRIGKAMGLSSERLRLLKIAALLHDIGKVEIPESVLNKTEPLTPAEMKNLRRHPMYSVDILEPLSSIDMLIDSIKYHHERYDGKGYPTGKKGKEIPLEARILSVADAFDAMLSDRPYRKGMKINEVLAELKNNSGTQFDPETVEAFLSTFDNSDCDSHSISHSIDEAI</sequence>
<reference evidence="5 6" key="1">
    <citation type="submission" date="2017-09" db="EMBL/GenBank/DDBJ databases">
        <title>Evaluation of Pacific Biosciences Sequencing Technology to Finishing C. thermocellum Genome Sequences.</title>
        <authorList>
            <person name="Brown S."/>
        </authorList>
    </citation>
    <scope>NUCLEOTIDE SEQUENCE [LARGE SCALE GENOMIC DNA]</scope>
    <source>
        <strain evidence="5 6">AD2</strain>
    </source>
</reference>
<organism evidence="5 6">
    <name type="scientific">Acetivibrio thermocellus AD2</name>
    <dbReference type="NCBI Taxonomy" id="1138384"/>
    <lineage>
        <taxon>Bacteria</taxon>
        <taxon>Bacillati</taxon>
        <taxon>Bacillota</taxon>
        <taxon>Clostridia</taxon>
        <taxon>Eubacteriales</taxon>
        <taxon>Oscillospiraceae</taxon>
        <taxon>Acetivibrio</taxon>
    </lineage>
</organism>
<dbReference type="PANTHER" id="PTHR43155:SF2">
    <property type="entry name" value="CYCLIC DI-GMP PHOSPHODIESTERASE PA4108"/>
    <property type="match status" value="1"/>
</dbReference>
<dbReference type="InterPro" id="IPR006674">
    <property type="entry name" value="HD_domain"/>
</dbReference>
<dbReference type="InterPro" id="IPR000160">
    <property type="entry name" value="GGDEF_dom"/>
</dbReference>
<dbReference type="Gene3D" id="3.30.70.270">
    <property type="match status" value="1"/>
</dbReference>
<feature type="domain" description="HD-GYP" evidence="4">
    <location>
        <begin position="344"/>
        <end position="539"/>
    </location>
</feature>
<keyword evidence="1" id="KW-1133">Transmembrane helix</keyword>
<dbReference type="CDD" id="cd00077">
    <property type="entry name" value="HDc"/>
    <property type="match status" value="1"/>
</dbReference>
<dbReference type="InterPro" id="IPR029787">
    <property type="entry name" value="Nucleotide_cyclase"/>
</dbReference>
<dbReference type="Pfam" id="PF00990">
    <property type="entry name" value="GGDEF"/>
    <property type="match status" value="1"/>
</dbReference>
<dbReference type="InterPro" id="IPR043128">
    <property type="entry name" value="Rev_trsase/Diguanyl_cyclase"/>
</dbReference>
<evidence type="ECO:0000259" key="4">
    <source>
        <dbReference type="PROSITE" id="PS51832"/>
    </source>
</evidence>
<comment type="caution">
    <text evidence="5">The sequence shown here is derived from an EMBL/GenBank/DDBJ whole genome shotgun (WGS) entry which is preliminary data.</text>
</comment>
<gene>
    <name evidence="5" type="ORF">M972_112190</name>
</gene>
<dbReference type="Proteomes" id="UP000223596">
    <property type="component" value="Unassembled WGS sequence"/>
</dbReference>
<feature type="domain" description="HD" evidence="3">
    <location>
        <begin position="366"/>
        <end position="488"/>
    </location>
</feature>
<evidence type="ECO:0000259" key="2">
    <source>
        <dbReference type="PROSITE" id="PS50887"/>
    </source>
</evidence>
<dbReference type="PROSITE" id="PS51831">
    <property type="entry name" value="HD"/>
    <property type="match status" value="1"/>
</dbReference>
<evidence type="ECO:0000313" key="6">
    <source>
        <dbReference type="Proteomes" id="UP000223596"/>
    </source>
</evidence>
<dbReference type="SUPFAM" id="SSF109604">
    <property type="entry name" value="HD-domain/PDEase-like"/>
    <property type="match status" value="1"/>
</dbReference>
<evidence type="ECO:0000313" key="5">
    <source>
        <dbReference type="EMBL" id="PFH03382.1"/>
    </source>
</evidence>
<dbReference type="NCBIfam" id="TIGR00254">
    <property type="entry name" value="GGDEF"/>
    <property type="match status" value="1"/>
</dbReference>
<proteinExistence type="predicted"/>
<dbReference type="CDD" id="cd01949">
    <property type="entry name" value="GGDEF"/>
    <property type="match status" value="1"/>
</dbReference>
<dbReference type="SUPFAM" id="SSF55073">
    <property type="entry name" value="Nucleotide cyclase"/>
    <property type="match status" value="1"/>
</dbReference>
<feature type="transmembrane region" description="Helical" evidence="1">
    <location>
        <begin position="37"/>
        <end position="53"/>
    </location>
</feature>
<keyword evidence="1" id="KW-0812">Transmembrane</keyword>
<keyword evidence="1" id="KW-0472">Membrane</keyword>
<feature type="transmembrane region" description="Helical" evidence="1">
    <location>
        <begin position="131"/>
        <end position="153"/>
    </location>
</feature>
<feature type="domain" description="GGDEF" evidence="2">
    <location>
        <begin position="197"/>
        <end position="332"/>
    </location>
</feature>
<dbReference type="SMART" id="SM00267">
    <property type="entry name" value="GGDEF"/>
    <property type="match status" value="1"/>
</dbReference>
<dbReference type="PANTHER" id="PTHR43155">
    <property type="entry name" value="CYCLIC DI-GMP PHOSPHODIESTERASE PA4108-RELATED"/>
    <property type="match status" value="1"/>
</dbReference>
<accession>A0AB36THM8</accession>